<dbReference type="FunFam" id="2.20.25.10:FF:000002">
    <property type="entry name" value="UPF0434 protein YcaR"/>
    <property type="match status" value="1"/>
</dbReference>
<dbReference type="InterPro" id="IPR005651">
    <property type="entry name" value="Trm112-like"/>
</dbReference>
<dbReference type="AlphaFoldDB" id="A0A2A4X1C9"/>
<name>A0A2A4X1C9_9GAMM</name>
<dbReference type="HAMAP" id="MF_01187">
    <property type="entry name" value="UPF0434"/>
    <property type="match status" value="1"/>
</dbReference>
<dbReference type="PANTHER" id="PTHR33505">
    <property type="entry name" value="ZGC:162634"/>
    <property type="match status" value="1"/>
</dbReference>
<evidence type="ECO:0000313" key="2">
    <source>
        <dbReference type="EMBL" id="PCI76340.1"/>
    </source>
</evidence>
<reference evidence="3" key="1">
    <citation type="submission" date="2017-08" db="EMBL/GenBank/DDBJ databases">
        <title>A dynamic microbial community with high functional redundancy inhabits the cold, oxic subseafloor aquifer.</title>
        <authorList>
            <person name="Tully B.J."/>
            <person name="Wheat C.G."/>
            <person name="Glazer B.T."/>
            <person name="Huber J.A."/>
        </authorList>
    </citation>
    <scope>NUCLEOTIDE SEQUENCE [LARGE SCALE GENOMIC DNA]</scope>
</reference>
<organism evidence="2 3">
    <name type="scientific">SAR86 cluster bacterium</name>
    <dbReference type="NCBI Taxonomy" id="2030880"/>
    <lineage>
        <taxon>Bacteria</taxon>
        <taxon>Pseudomonadati</taxon>
        <taxon>Pseudomonadota</taxon>
        <taxon>Gammaproteobacteria</taxon>
        <taxon>SAR86 cluster</taxon>
    </lineage>
</organism>
<proteinExistence type="inferred from homology"/>
<keyword evidence="2" id="KW-0808">Transferase</keyword>
<dbReference type="EMBL" id="NVUL01000058">
    <property type="protein sequence ID" value="PCI76340.1"/>
    <property type="molecule type" value="Genomic_DNA"/>
</dbReference>
<dbReference type="Pfam" id="PF03966">
    <property type="entry name" value="Trm112p"/>
    <property type="match status" value="1"/>
</dbReference>
<dbReference type="Gene3D" id="2.20.25.10">
    <property type="match status" value="1"/>
</dbReference>
<protein>
    <recommendedName>
        <fullName evidence="1">UPF0434 protein COB20_10735</fullName>
    </recommendedName>
</protein>
<comment type="caution">
    <text evidence="2">The sequence shown here is derived from an EMBL/GenBank/DDBJ whole genome shotgun (WGS) entry which is preliminary data.</text>
</comment>
<dbReference type="Proteomes" id="UP000218767">
    <property type="component" value="Unassembled WGS sequence"/>
</dbReference>
<keyword evidence="2" id="KW-0418">Kinase</keyword>
<evidence type="ECO:0000256" key="1">
    <source>
        <dbReference type="HAMAP-Rule" id="MF_01187"/>
    </source>
</evidence>
<comment type="similarity">
    <text evidence="1">Belongs to the UPF0434 family.</text>
</comment>
<accession>A0A2A4X1C9</accession>
<dbReference type="GO" id="GO:0005829">
    <property type="term" value="C:cytosol"/>
    <property type="evidence" value="ECO:0007669"/>
    <property type="project" value="TreeGrafter"/>
</dbReference>
<dbReference type="SUPFAM" id="SSF158997">
    <property type="entry name" value="Trm112p-like"/>
    <property type="match status" value="1"/>
</dbReference>
<dbReference type="PANTHER" id="PTHR33505:SF4">
    <property type="entry name" value="PROTEIN PREY, MITOCHONDRIAL"/>
    <property type="match status" value="1"/>
</dbReference>
<evidence type="ECO:0000313" key="3">
    <source>
        <dbReference type="Proteomes" id="UP000218767"/>
    </source>
</evidence>
<dbReference type="GO" id="GO:0016301">
    <property type="term" value="F:kinase activity"/>
    <property type="evidence" value="ECO:0007669"/>
    <property type="project" value="UniProtKB-KW"/>
</dbReference>
<sequence>MLDQKLLTILACPLCKGELHYDRVAKELICLPDALAYPVRDDVPVMLSNEARELSLEECEKYR</sequence>
<gene>
    <name evidence="2" type="ORF">COB20_10735</name>
</gene>